<dbReference type="Pfam" id="PF13202">
    <property type="entry name" value="EF-hand_5"/>
    <property type="match status" value="2"/>
</dbReference>
<evidence type="ECO:0000256" key="6">
    <source>
        <dbReference type="SAM" id="MobiDB-lite"/>
    </source>
</evidence>
<evidence type="ECO:0000256" key="2">
    <source>
        <dbReference type="ARBA" id="ARBA00022692"/>
    </source>
</evidence>
<evidence type="ECO:0000313" key="9">
    <source>
        <dbReference type="EMBL" id="CAK0818230.1"/>
    </source>
</evidence>
<feature type="transmembrane region" description="Helical" evidence="7">
    <location>
        <begin position="305"/>
        <end position="324"/>
    </location>
</feature>
<dbReference type="InterPro" id="IPR011992">
    <property type="entry name" value="EF-hand-dom_pair"/>
</dbReference>
<evidence type="ECO:0000256" key="1">
    <source>
        <dbReference type="ARBA" id="ARBA00004141"/>
    </source>
</evidence>
<dbReference type="SUPFAM" id="SSF81324">
    <property type="entry name" value="Voltage-gated potassium channels"/>
    <property type="match status" value="1"/>
</dbReference>
<dbReference type="InterPro" id="IPR043203">
    <property type="entry name" value="VGCC_Ca_Na"/>
</dbReference>
<feature type="region of interest" description="Disordered" evidence="6">
    <location>
        <begin position="1"/>
        <end position="32"/>
    </location>
</feature>
<feature type="compositionally biased region" description="Basic and acidic residues" evidence="6">
    <location>
        <begin position="19"/>
        <end position="32"/>
    </location>
</feature>
<evidence type="ECO:0000256" key="3">
    <source>
        <dbReference type="ARBA" id="ARBA00022837"/>
    </source>
</evidence>
<dbReference type="PROSITE" id="PS50222">
    <property type="entry name" value="EF_HAND_2"/>
    <property type="match status" value="2"/>
</dbReference>
<dbReference type="PROSITE" id="PS00018">
    <property type="entry name" value="EF_HAND_1"/>
    <property type="match status" value="2"/>
</dbReference>
<keyword evidence="5 7" id="KW-0472">Membrane</keyword>
<comment type="caution">
    <text evidence="9">The sequence shown here is derived from an EMBL/GenBank/DDBJ whole genome shotgun (WGS) entry which is preliminary data.</text>
</comment>
<sequence>MAGGGAKPPTPRSQVHAQDAAHDDSDLRLRPGDRAGSFEIYLELLMKEHDELRHECALLRAKVAENPDTDNEDDEDKGGSDIASEKVVDTGNAVETVETSDPILMKPSNNSFDAGRSKFTNVNVSKFMNKYKSISHAGGSGLFPFQGAKEIKSQLKWVRHPTFSIAVTGVIVLNAIYIAVYSSVVLQKTRQMKGKADLEYKEMWMIGDVIFALVFTSEVVLRILAYQLKFFKGSQRLWNAFDCLTLIATLVALAFDIAHAPPNFFVNFLKMLRLARLVRGLQASKSPYLHTLKTLMYTVAGSANAFLSALLLLIVVISVFSVMFMQGVQNYLEGTDQNPETRVELVDRFGTFSDSAYTLLACILGGLSWDELSPALESIDLMYRYFLVVYITFAVLCVLNILNGVFVNAAIESAQSNKELAVQNTHHKMMAMIEQAVKWFVEADKDGSGKISWQELRDVMNDDEVRIFMLANGIDVASAGKIFQLLDSDGSGSLSPEEFVDNLITLQGNAKAIDVAFLREVCETTSKRVKDLEAVLRECAPRLDNAEPSNRTGTISI</sequence>
<evidence type="ECO:0000256" key="4">
    <source>
        <dbReference type="ARBA" id="ARBA00022989"/>
    </source>
</evidence>
<feature type="transmembrane region" description="Helical" evidence="7">
    <location>
        <begin position="204"/>
        <end position="225"/>
    </location>
</feature>
<feature type="compositionally biased region" description="Acidic residues" evidence="6">
    <location>
        <begin position="67"/>
        <end position="76"/>
    </location>
</feature>
<dbReference type="InterPro" id="IPR018247">
    <property type="entry name" value="EF_Hand_1_Ca_BS"/>
</dbReference>
<feature type="transmembrane region" description="Helical" evidence="7">
    <location>
        <begin position="162"/>
        <end position="184"/>
    </location>
</feature>
<dbReference type="Gene3D" id="1.20.120.350">
    <property type="entry name" value="Voltage-gated potassium channels. Chain C"/>
    <property type="match status" value="1"/>
</dbReference>
<keyword evidence="2 7" id="KW-0812">Transmembrane</keyword>
<organism evidence="9 10">
    <name type="scientific">Prorocentrum cordatum</name>
    <dbReference type="NCBI Taxonomy" id="2364126"/>
    <lineage>
        <taxon>Eukaryota</taxon>
        <taxon>Sar</taxon>
        <taxon>Alveolata</taxon>
        <taxon>Dinophyceae</taxon>
        <taxon>Prorocentrales</taxon>
        <taxon>Prorocentraceae</taxon>
        <taxon>Prorocentrum</taxon>
    </lineage>
</organism>
<keyword evidence="10" id="KW-1185">Reference proteome</keyword>
<feature type="domain" description="EF-hand" evidence="8">
    <location>
        <begin position="474"/>
        <end position="509"/>
    </location>
</feature>
<feature type="transmembrane region" description="Helical" evidence="7">
    <location>
        <begin position="387"/>
        <end position="411"/>
    </location>
</feature>
<gene>
    <name evidence="9" type="ORF">PCOR1329_LOCUS20576</name>
</gene>
<dbReference type="PANTHER" id="PTHR10037:SF62">
    <property type="entry name" value="SODIUM CHANNEL PROTEIN 60E"/>
    <property type="match status" value="1"/>
</dbReference>
<dbReference type="InterPro" id="IPR002048">
    <property type="entry name" value="EF_hand_dom"/>
</dbReference>
<keyword evidence="4 7" id="KW-1133">Transmembrane helix</keyword>
<protein>
    <recommendedName>
        <fullName evidence="8">EF-hand domain-containing protein</fullName>
    </recommendedName>
</protein>
<comment type="subcellular location">
    <subcellularLocation>
        <location evidence="1">Membrane</location>
        <topology evidence="1">Multi-pass membrane protein</topology>
    </subcellularLocation>
</comment>
<evidence type="ECO:0000256" key="7">
    <source>
        <dbReference type="SAM" id="Phobius"/>
    </source>
</evidence>
<dbReference type="InterPro" id="IPR005821">
    <property type="entry name" value="Ion_trans_dom"/>
</dbReference>
<dbReference type="Gene3D" id="1.10.238.10">
    <property type="entry name" value="EF-hand"/>
    <property type="match status" value="1"/>
</dbReference>
<dbReference type="SUPFAM" id="SSF47473">
    <property type="entry name" value="EF-hand"/>
    <property type="match status" value="1"/>
</dbReference>
<feature type="transmembrane region" description="Helical" evidence="7">
    <location>
        <begin position="237"/>
        <end position="258"/>
    </location>
</feature>
<evidence type="ECO:0000259" key="8">
    <source>
        <dbReference type="PROSITE" id="PS50222"/>
    </source>
</evidence>
<dbReference type="PANTHER" id="PTHR10037">
    <property type="entry name" value="VOLTAGE-GATED CATION CHANNEL CALCIUM AND SODIUM"/>
    <property type="match status" value="1"/>
</dbReference>
<feature type="region of interest" description="Disordered" evidence="6">
    <location>
        <begin position="65"/>
        <end position="85"/>
    </location>
</feature>
<evidence type="ECO:0000256" key="5">
    <source>
        <dbReference type="ARBA" id="ARBA00023136"/>
    </source>
</evidence>
<reference evidence="9" key="1">
    <citation type="submission" date="2023-10" db="EMBL/GenBank/DDBJ databases">
        <authorList>
            <person name="Chen Y."/>
            <person name="Shah S."/>
            <person name="Dougan E. K."/>
            <person name="Thang M."/>
            <person name="Chan C."/>
        </authorList>
    </citation>
    <scope>NUCLEOTIDE SEQUENCE [LARGE SCALE GENOMIC DNA]</scope>
</reference>
<keyword evidence="3" id="KW-0106">Calcium</keyword>
<evidence type="ECO:0000313" key="10">
    <source>
        <dbReference type="Proteomes" id="UP001189429"/>
    </source>
</evidence>
<accession>A0ABN9RJG8</accession>
<dbReference type="Gene3D" id="1.10.287.70">
    <property type="match status" value="1"/>
</dbReference>
<dbReference type="EMBL" id="CAUYUJ010006669">
    <property type="protein sequence ID" value="CAK0818230.1"/>
    <property type="molecule type" value="Genomic_DNA"/>
</dbReference>
<dbReference type="SMART" id="SM00054">
    <property type="entry name" value="EFh"/>
    <property type="match status" value="2"/>
</dbReference>
<dbReference type="Proteomes" id="UP001189429">
    <property type="component" value="Unassembled WGS sequence"/>
</dbReference>
<name>A0ABN9RJG8_9DINO</name>
<feature type="domain" description="EF-hand" evidence="8">
    <location>
        <begin position="431"/>
        <end position="466"/>
    </location>
</feature>
<proteinExistence type="predicted"/>
<dbReference type="InterPro" id="IPR027359">
    <property type="entry name" value="Volt_channel_dom_sf"/>
</dbReference>
<dbReference type="Pfam" id="PF00520">
    <property type="entry name" value="Ion_trans"/>
    <property type="match status" value="1"/>
</dbReference>